<evidence type="ECO:0000313" key="2">
    <source>
        <dbReference type="EMBL" id="CEK09282.1"/>
    </source>
</evidence>
<dbReference type="KEGG" id="lha:LHA_0168"/>
<gene>
    <name evidence="2" type="ORF">LHA_0168</name>
</gene>
<accession>A0A0A8UQB8</accession>
<sequence length="35" mass="3991">MLNTQTIKAQLDDAKQQHNGDSIANLSKDRGYLFR</sequence>
<keyword evidence="3" id="KW-1185">Reference proteome</keyword>
<evidence type="ECO:0000256" key="1">
    <source>
        <dbReference type="SAM" id="MobiDB-lite"/>
    </source>
</evidence>
<organism evidence="2 3">
    <name type="scientific">Legionella hackeliae</name>
    <dbReference type="NCBI Taxonomy" id="449"/>
    <lineage>
        <taxon>Bacteria</taxon>
        <taxon>Pseudomonadati</taxon>
        <taxon>Pseudomonadota</taxon>
        <taxon>Gammaproteobacteria</taxon>
        <taxon>Legionellales</taxon>
        <taxon>Legionellaceae</taxon>
        <taxon>Legionella</taxon>
    </lineage>
</organism>
<reference evidence="3" key="1">
    <citation type="submission" date="2014-09" db="EMBL/GenBank/DDBJ databases">
        <authorList>
            <person name="Gomez-Valero L."/>
        </authorList>
    </citation>
    <scope>NUCLEOTIDE SEQUENCE [LARGE SCALE GENOMIC DNA]</scope>
    <source>
        <strain evidence="3">ATCC35250</strain>
    </source>
</reference>
<proteinExistence type="predicted"/>
<name>A0A0A8UQB8_LEGHA</name>
<dbReference type="HOGENOM" id="CLU_3365641_0_0_6"/>
<dbReference type="Proteomes" id="UP000032803">
    <property type="component" value="Chromosome I"/>
</dbReference>
<evidence type="ECO:0000313" key="3">
    <source>
        <dbReference type="Proteomes" id="UP000032803"/>
    </source>
</evidence>
<dbReference type="AlphaFoldDB" id="A0A0A8UQB8"/>
<dbReference type="EMBL" id="LN681225">
    <property type="protein sequence ID" value="CEK09282.1"/>
    <property type="molecule type" value="Genomic_DNA"/>
</dbReference>
<feature type="region of interest" description="Disordered" evidence="1">
    <location>
        <begin position="12"/>
        <end position="35"/>
    </location>
</feature>
<protein>
    <submittedName>
        <fullName evidence="2">Uncharacterized protein</fullName>
    </submittedName>
</protein>